<sequence length="68" mass="7502">MNIIISIMFIVIGIASIYIGIRYGKRQPIKTSVPILFGFIFGGLYPKFIEILAILLGIISIIYGVSVI</sequence>
<evidence type="ECO:0000256" key="1">
    <source>
        <dbReference type="SAM" id="Phobius"/>
    </source>
</evidence>
<dbReference type="AlphaFoldDB" id="A0A3Q8CC24"/>
<feature type="transmembrane region" description="Helical" evidence="1">
    <location>
        <begin position="6"/>
        <end position="23"/>
    </location>
</feature>
<dbReference type="EMBL" id="CP018180">
    <property type="protein sequence ID" value="AUJ31998.1"/>
    <property type="molecule type" value="Genomic_DNA"/>
</dbReference>
<protein>
    <submittedName>
        <fullName evidence="2">Uncharacterized protein</fullName>
    </submittedName>
</protein>
<reference evidence="2 3" key="1">
    <citation type="submission" date="2016-11" db="EMBL/GenBank/DDBJ databases">
        <title>Interaction between Lactobacillus species and yeast in water kefir.</title>
        <authorList>
            <person name="Behr J."/>
            <person name="Xu D."/>
            <person name="Vogel R.F."/>
        </authorList>
    </citation>
    <scope>NUCLEOTIDE SEQUENCE [LARGE SCALE GENOMIC DNA]</scope>
    <source>
        <strain evidence="2 3">TMW 1.1827</strain>
    </source>
</reference>
<evidence type="ECO:0000313" key="3">
    <source>
        <dbReference type="Proteomes" id="UP000324497"/>
    </source>
</evidence>
<keyword evidence="1" id="KW-0812">Transmembrane</keyword>
<accession>A0A3Q8CC24</accession>
<evidence type="ECO:0000313" key="2">
    <source>
        <dbReference type="EMBL" id="AUJ31998.1"/>
    </source>
</evidence>
<dbReference type="Proteomes" id="UP000324497">
    <property type="component" value="Chromosome"/>
</dbReference>
<keyword evidence="1" id="KW-0472">Membrane</keyword>
<gene>
    <name evidence="2" type="ORF">BSQ50_05150</name>
</gene>
<organism evidence="2 3">
    <name type="scientific">Liquorilactobacillus nagelii</name>
    <dbReference type="NCBI Taxonomy" id="82688"/>
    <lineage>
        <taxon>Bacteria</taxon>
        <taxon>Bacillati</taxon>
        <taxon>Bacillota</taxon>
        <taxon>Bacilli</taxon>
        <taxon>Lactobacillales</taxon>
        <taxon>Lactobacillaceae</taxon>
        <taxon>Liquorilactobacillus</taxon>
    </lineage>
</organism>
<feature type="transmembrane region" description="Helical" evidence="1">
    <location>
        <begin position="35"/>
        <end position="63"/>
    </location>
</feature>
<keyword evidence="1" id="KW-1133">Transmembrane helix</keyword>
<proteinExistence type="predicted"/>
<dbReference type="KEGG" id="lng:BSQ50_05150"/>
<dbReference type="RefSeq" id="WP_148126619.1">
    <property type="nucleotide sequence ID" value="NZ_CP018180.1"/>
</dbReference>
<name>A0A3Q8CC24_9LACO</name>
<keyword evidence="3" id="KW-1185">Reference proteome</keyword>